<feature type="region of interest" description="Disordered" evidence="2">
    <location>
        <begin position="1"/>
        <end position="128"/>
    </location>
</feature>
<feature type="compositionally biased region" description="Low complexity" evidence="2">
    <location>
        <begin position="198"/>
        <end position="207"/>
    </location>
</feature>
<evidence type="ECO:0000256" key="1">
    <source>
        <dbReference type="SAM" id="Coils"/>
    </source>
</evidence>
<organism evidence="3">
    <name type="scientific">Timema tahoe</name>
    <dbReference type="NCBI Taxonomy" id="61484"/>
    <lineage>
        <taxon>Eukaryota</taxon>
        <taxon>Metazoa</taxon>
        <taxon>Ecdysozoa</taxon>
        <taxon>Arthropoda</taxon>
        <taxon>Hexapoda</taxon>
        <taxon>Insecta</taxon>
        <taxon>Pterygota</taxon>
        <taxon>Neoptera</taxon>
        <taxon>Polyneoptera</taxon>
        <taxon>Phasmatodea</taxon>
        <taxon>Timematodea</taxon>
        <taxon>Timematoidea</taxon>
        <taxon>Timematidae</taxon>
        <taxon>Timema</taxon>
    </lineage>
</organism>
<feature type="coiled-coil region" evidence="1">
    <location>
        <begin position="277"/>
        <end position="357"/>
    </location>
</feature>
<feature type="coiled-coil region" evidence="1">
    <location>
        <begin position="390"/>
        <end position="459"/>
    </location>
</feature>
<feature type="compositionally biased region" description="Low complexity" evidence="2">
    <location>
        <begin position="39"/>
        <end position="51"/>
    </location>
</feature>
<feature type="compositionally biased region" description="Polar residues" evidence="2">
    <location>
        <begin position="59"/>
        <end position="71"/>
    </location>
</feature>
<feature type="region of interest" description="Disordered" evidence="2">
    <location>
        <begin position="176"/>
        <end position="214"/>
    </location>
</feature>
<dbReference type="EMBL" id="OE006648">
    <property type="protein sequence ID" value="CAD7462790.1"/>
    <property type="molecule type" value="Genomic_DNA"/>
</dbReference>
<dbReference type="AlphaFoldDB" id="A0A7R9P057"/>
<name>A0A7R9P057_9NEOP</name>
<protein>
    <submittedName>
        <fullName evidence="3">Uncharacterized protein</fullName>
    </submittedName>
</protein>
<accession>A0A7R9P057</accession>
<reference evidence="3" key="1">
    <citation type="submission" date="2020-11" db="EMBL/GenBank/DDBJ databases">
        <authorList>
            <person name="Tran Van P."/>
        </authorList>
    </citation>
    <scope>NUCLEOTIDE SEQUENCE</scope>
</reference>
<gene>
    <name evidence="3" type="ORF">TTEB3V08_LOCUS10680</name>
</gene>
<keyword evidence="1" id="KW-0175">Coiled coil</keyword>
<feature type="coiled-coil region" evidence="1">
    <location>
        <begin position="558"/>
        <end position="596"/>
    </location>
</feature>
<feature type="compositionally biased region" description="Polar residues" evidence="2">
    <location>
        <begin position="176"/>
        <end position="185"/>
    </location>
</feature>
<feature type="region of interest" description="Disordered" evidence="2">
    <location>
        <begin position="662"/>
        <end position="685"/>
    </location>
</feature>
<proteinExistence type="predicted"/>
<feature type="compositionally biased region" description="Low complexity" evidence="2">
    <location>
        <begin position="664"/>
        <end position="678"/>
    </location>
</feature>
<evidence type="ECO:0000256" key="2">
    <source>
        <dbReference type="SAM" id="MobiDB-lite"/>
    </source>
</evidence>
<evidence type="ECO:0000313" key="3">
    <source>
        <dbReference type="EMBL" id="CAD7462790.1"/>
    </source>
</evidence>
<feature type="compositionally biased region" description="Polar residues" evidence="2">
    <location>
        <begin position="86"/>
        <end position="95"/>
    </location>
</feature>
<sequence length="685" mass="77110">MFAGLKNKIKEETGSDPTKLVSPAQKVVTPTNRGRHSRQGSGSSVGSISLDGAREELVSSPTYLKGQNSSDLKLPDGKLPDPASTAEKTPNSGDQATVIMLGLNKPTAPSTSNRAPDDNNDLDQAHTPPMIMENVVITMLSEMRKGPKARASKRTNLFVKPGSSISFEEYEKSIKATTSGTSTVASKQTKSKSKSNNKNKTPTPSSSDSEDFDMPSDLESFMDVSILSSDPGPDVLPVKVYPVLHIPVQAYTLYYTLFLTRWWGQRMPSVWSEEEWRRRLTQRDEEWSRRLDKKEEEFQIQLQEHKEEWKTTLEVLEREKSVLEEEKLEIVKQKLALEEALRASDEYKKKVFQYQEDLDQLEGFQTQEMAKIKHLLLVKEQEVAERVNTLKESSSQIEQLKSEVNRLRRYEEEYSNLQEDMETLRHSSGRERSQLASTLAQSEEEVRHLRDRVAVLERRTSGECAGLGAQLTVDERVQSLLGERTLLERRLEEAHLHLTDIKGSWSEKISQLETQVGRLSRQAGEEGVERRRAEGERSALLERVKALEVIVERGRSAARDKEELLLRVRAERDALADELKEVRGTHDAQMEELQRQITAAATATSILHLTTAKLWDGTMFAQMLLGDVVLRCSVACLYSAFITNRCNKLDAAVLRDGAYTDLATSTPTPETPSDTSSPPSDPRPV</sequence>